<comment type="subcellular location">
    <subcellularLocation>
        <location evidence="1">Nucleus</location>
    </subcellularLocation>
</comment>
<protein>
    <submittedName>
        <fullName evidence="15">Uncharacterized protein</fullName>
    </submittedName>
</protein>
<dbReference type="Gene3D" id="1.10.565.10">
    <property type="entry name" value="Retinoid X Receptor"/>
    <property type="match status" value="1"/>
</dbReference>
<dbReference type="EMBL" id="CATQJL010000001">
    <property type="protein sequence ID" value="CAJ0588314.1"/>
    <property type="molecule type" value="Genomic_DNA"/>
</dbReference>
<feature type="domain" description="NR LBD" evidence="14">
    <location>
        <begin position="583"/>
        <end position="829"/>
    </location>
</feature>
<dbReference type="Pfam" id="PF00104">
    <property type="entry name" value="Hormone_recep"/>
    <property type="match status" value="1"/>
</dbReference>
<keyword evidence="3" id="KW-0479">Metal-binding</keyword>
<keyword evidence="12" id="KW-0472">Membrane</keyword>
<reference evidence="15" key="1">
    <citation type="submission" date="2023-07" db="EMBL/GenBank/DDBJ databases">
        <authorList>
            <consortium name="CYATHOMIX"/>
        </authorList>
    </citation>
    <scope>NUCLEOTIDE SEQUENCE</scope>
    <source>
        <strain evidence="15">N/A</strain>
    </source>
</reference>
<keyword evidence="16" id="KW-1185">Reference proteome</keyword>
<evidence type="ECO:0000256" key="12">
    <source>
        <dbReference type="SAM" id="Phobius"/>
    </source>
</evidence>
<dbReference type="SUPFAM" id="SSF57716">
    <property type="entry name" value="Glucocorticoid receptor-like (DNA-binding domain)"/>
    <property type="match status" value="1"/>
</dbReference>
<evidence type="ECO:0000256" key="8">
    <source>
        <dbReference type="ARBA" id="ARBA00023163"/>
    </source>
</evidence>
<dbReference type="PROSITE" id="PS00031">
    <property type="entry name" value="NUCLEAR_REC_DBD_1"/>
    <property type="match status" value="1"/>
</dbReference>
<evidence type="ECO:0000256" key="2">
    <source>
        <dbReference type="ARBA" id="ARBA00005993"/>
    </source>
</evidence>
<evidence type="ECO:0000313" key="15">
    <source>
        <dbReference type="EMBL" id="CAJ0588314.1"/>
    </source>
</evidence>
<keyword evidence="12" id="KW-0812">Transmembrane</keyword>
<dbReference type="InterPro" id="IPR049636">
    <property type="entry name" value="HNF4-like_DBD"/>
</dbReference>
<proteinExistence type="inferred from homology"/>
<dbReference type="InterPro" id="IPR013088">
    <property type="entry name" value="Znf_NHR/GATA"/>
</dbReference>
<evidence type="ECO:0000256" key="5">
    <source>
        <dbReference type="ARBA" id="ARBA00022833"/>
    </source>
</evidence>
<evidence type="ECO:0000256" key="3">
    <source>
        <dbReference type="ARBA" id="ARBA00022723"/>
    </source>
</evidence>
<keyword evidence="7" id="KW-0238">DNA-binding</keyword>
<accession>A0AA36DKP2</accession>
<dbReference type="PROSITE" id="PS51030">
    <property type="entry name" value="NUCLEAR_REC_DBD_2"/>
    <property type="match status" value="1"/>
</dbReference>
<dbReference type="SMART" id="SM00399">
    <property type="entry name" value="ZnF_C4"/>
    <property type="match status" value="1"/>
</dbReference>
<evidence type="ECO:0000256" key="11">
    <source>
        <dbReference type="SAM" id="MobiDB-lite"/>
    </source>
</evidence>
<name>A0AA36DKP2_CYLNA</name>
<keyword evidence="10" id="KW-0539">Nucleus</keyword>
<sequence>MVVSALDEKLKWCDLYSPIDASTTSVLFHRISTVEETVLHDEISCVLRNASISRIYYNKSSIEEHFASPRGPACFEIIRTLEKQKIHKKSRVAVVMLSAAFCDVDSTSTLLARRNFPSAVNFWKLVPCYNCSFVVNSYETGRGVFVHLITLPFINATRPIPDMNAVHTVASGIAGFKAAGAEKLYVQLGAPDEIRKHSGWEKGGNIAALVTLIFMFFLMSLFVCCCAFTQSAFIIEDFNYRDDFHVNWRDVDNNMNGVNLQADAQLDATMHSDATQTTIGESQHQAGEEKALEENSAALASNSFCTFYAVTVADVCFDSHTVPSLSRYQVFPPPIDQKTVTYFRQSSALPSAEVPPKMSTENSDNSAKKKLGRRSLRTPLHGNCQVCGQPGHGSHFGVLTCRACAAFFRRTVVMNRHYSCRRANGSCQISKDERYLCRLCRYNKCLSLGMTPENVQWNRDVLSTTVGGRKVKKITQLASDTDDRDDYQPQGLSKSMTLTSESSLEECETSATCVTTFVDVKPGNEPTSSQISESATDTELDSSSISLRSVGRPVVRFDISPIMEKLKRVLTEFRPDDNLPDRPLERMHQALLRHRRFQLREPDIKVISYITFAEVIFSWENHLYNIGEWLMHCKEFAQLPLEEKLVIFKSSWIIWQRFERVAMSIEIFGWRAVTEKLVAMSATTAVALDKIECEMSTLTDYDPTYIKSLFEPFVGRLNEEVTKTCLELSITATEVVYILCTLVWHVEGRAVSPETSLVSESYRESISDDLHNYYVVTMKTPNYAARLIKIMSIVHCLENIHYERSKVMELARIFDVFKVEVSEKGMFDC</sequence>
<keyword evidence="9" id="KW-0675">Receptor</keyword>
<evidence type="ECO:0000313" key="16">
    <source>
        <dbReference type="Proteomes" id="UP001176961"/>
    </source>
</evidence>
<feature type="region of interest" description="Disordered" evidence="11">
    <location>
        <begin position="351"/>
        <end position="371"/>
    </location>
</feature>
<dbReference type="PRINTS" id="PR00047">
    <property type="entry name" value="STROIDFINGER"/>
</dbReference>
<keyword evidence="4" id="KW-0863">Zinc-finger</keyword>
<evidence type="ECO:0000256" key="7">
    <source>
        <dbReference type="ARBA" id="ARBA00023125"/>
    </source>
</evidence>
<feature type="region of interest" description="Disordered" evidence="11">
    <location>
        <begin position="480"/>
        <end position="503"/>
    </location>
</feature>
<dbReference type="Pfam" id="PF00105">
    <property type="entry name" value="zf-C4"/>
    <property type="match status" value="1"/>
</dbReference>
<dbReference type="GO" id="GO:0000978">
    <property type="term" value="F:RNA polymerase II cis-regulatory region sequence-specific DNA binding"/>
    <property type="evidence" value="ECO:0007669"/>
    <property type="project" value="InterPro"/>
</dbReference>
<dbReference type="CDD" id="cd06960">
    <property type="entry name" value="NR_DBD_HNF4A"/>
    <property type="match status" value="1"/>
</dbReference>
<comment type="caution">
    <text evidence="15">The sequence shown here is derived from an EMBL/GenBank/DDBJ whole genome shotgun (WGS) entry which is preliminary data.</text>
</comment>
<keyword evidence="8" id="KW-0804">Transcription</keyword>
<keyword evidence="5" id="KW-0862">Zinc</keyword>
<keyword evidence="6" id="KW-0805">Transcription regulation</keyword>
<feature type="compositionally biased region" description="Low complexity" evidence="11">
    <location>
        <begin position="492"/>
        <end position="502"/>
    </location>
</feature>
<dbReference type="InterPro" id="IPR051152">
    <property type="entry name" value="C.elegans_Orphan_NR"/>
</dbReference>
<dbReference type="Proteomes" id="UP001176961">
    <property type="component" value="Unassembled WGS sequence"/>
</dbReference>
<dbReference type="PANTHER" id="PTHR45680:SF29">
    <property type="entry name" value="NUCLEAR HORMONE RECEPTOR FAMILY"/>
    <property type="match status" value="1"/>
</dbReference>
<dbReference type="Gene3D" id="3.30.50.10">
    <property type="entry name" value="Erythroid Transcription Factor GATA-1, subunit A"/>
    <property type="match status" value="1"/>
</dbReference>
<dbReference type="GO" id="GO:0005634">
    <property type="term" value="C:nucleus"/>
    <property type="evidence" value="ECO:0007669"/>
    <property type="project" value="UniProtKB-SubCell"/>
</dbReference>
<dbReference type="InterPro" id="IPR035500">
    <property type="entry name" value="NHR-like_dom_sf"/>
</dbReference>
<dbReference type="GO" id="GO:0008270">
    <property type="term" value="F:zinc ion binding"/>
    <property type="evidence" value="ECO:0007669"/>
    <property type="project" value="UniProtKB-KW"/>
</dbReference>
<comment type="similarity">
    <text evidence="2">Belongs to the nuclear hormone receptor family.</text>
</comment>
<dbReference type="SMART" id="SM00430">
    <property type="entry name" value="HOLI"/>
    <property type="match status" value="1"/>
</dbReference>
<dbReference type="InterPro" id="IPR000536">
    <property type="entry name" value="Nucl_hrmn_rcpt_lig-bd"/>
</dbReference>
<evidence type="ECO:0000256" key="6">
    <source>
        <dbReference type="ARBA" id="ARBA00023015"/>
    </source>
</evidence>
<evidence type="ECO:0000256" key="1">
    <source>
        <dbReference type="ARBA" id="ARBA00004123"/>
    </source>
</evidence>
<evidence type="ECO:0000256" key="10">
    <source>
        <dbReference type="ARBA" id="ARBA00023242"/>
    </source>
</evidence>
<feature type="domain" description="Nuclear receptor" evidence="13">
    <location>
        <begin position="381"/>
        <end position="457"/>
    </location>
</feature>
<evidence type="ECO:0000256" key="4">
    <source>
        <dbReference type="ARBA" id="ARBA00022771"/>
    </source>
</evidence>
<evidence type="ECO:0000259" key="14">
    <source>
        <dbReference type="PROSITE" id="PS51843"/>
    </source>
</evidence>
<dbReference type="AlphaFoldDB" id="A0AA36DKP2"/>
<dbReference type="PROSITE" id="PS51843">
    <property type="entry name" value="NR_LBD"/>
    <property type="match status" value="1"/>
</dbReference>
<evidence type="ECO:0000256" key="9">
    <source>
        <dbReference type="ARBA" id="ARBA00023170"/>
    </source>
</evidence>
<feature type="transmembrane region" description="Helical" evidence="12">
    <location>
        <begin position="204"/>
        <end position="223"/>
    </location>
</feature>
<keyword evidence="12" id="KW-1133">Transmembrane helix</keyword>
<dbReference type="InterPro" id="IPR001628">
    <property type="entry name" value="Znf_hrmn_rcpt"/>
</dbReference>
<evidence type="ECO:0000259" key="13">
    <source>
        <dbReference type="PROSITE" id="PS51030"/>
    </source>
</evidence>
<organism evidence="15 16">
    <name type="scientific">Cylicocyclus nassatus</name>
    <name type="common">Nematode worm</name>
    <dbReference type="NCBI Taxonomy" id="53992"/>
    <lineage>
        <taxon>Eukaryota</taxon>
        <taxon>Metazoa</taxon>
        <taxon>Ecdysozoa</taxon>
        <taxon>Nematoda</taxon>
        <taxon>Chromadorea</taxon>
        <taxon>Rhabditida</taxon>
        <taxon>Rhabditina</taxon>
        <taxon>Rhabditomorpha</taxon>
        <taxon>Strongyloidea</taxon>
        <taxon>Strongylidae</taxon>
        <taxon>Cylicocyclus</taxon>
    </lineage>
</organism>
<dbReference type="GO" id="GO:0003700">
    <property type="term" value="F:DNA-binding transcription factor activity"/>
    <property type="evidence" value="ECO:0007669"/>
    <property type="project" value="InterPro"/>
</dbReference>
<dbReference type="SUPFAM" id="SSF48508">
    <property type="entry name" value="Nuclear receptor ligand-binding domain"/>
    <property type="match status" value="1"/>
</dbReference>
<dbReference type="PANTHER" id="PTHR45680">
    <property type="entry name" value="NUCLEAR HORMONE RECEPTOR FAMILY"/>
    <property type="match status" value="1"/>
</dbReference>
<gene>
    <name evidence="15" type="ORF">CYNAS_LOCUS297</name>
</gene>